<evidence type="ECO:0000313" key="9">
    <source>
        <dbReference type="EMBL" id="NYJ32417.1"/>
    </source>
</evidence>
<dbReference type="PANTHER" id="PTHR30405">
    <property type="entry name" value="TRANSPOSASE"/>
    <property type="match status" value="1"/>
</dbReference>
<dbReference type="Pfam" id="PF01385">
    <property type="entry name" value="OrfB_IS605"/>
    <property type="match status" value="1"/>
</dbReference>
<evidence type="ECO:0000256" key="4">
    <source>
        <dbReference type="ARBA" id="ARBA00023125"/>
    </source>
</evidence>
<comment type="caution">
    <text evidence="9">The sequence shown here is derived from an EMBL/GenBank/DDBJ whole genome shotgun (WGS) entry which is preliminary data.</text>
</comment>
<evidence type="ECO:0000256" key="1">
    <source>
        <dbReference type="ARBA" id="ARBA00008761"/>
    </source>
</evidence>
<organism evidence="9 10">
    <name type="scientific">Nocardiopsis aegyptia</name>
    <dbReference type="NCBI Taxonomy" id="220378"/>
    <lineage>
        <taxon>Bacteria</taxon>
        <taxon>Bacillati</taxon>
        <taxon>Actinomycetota</taxon>
        <taxon>Actinomycetes</taxon>
        <taxon>Streptosporangiales</taxon>
        <taxon>Nocardiopsidaceae</taxon>
        <taxon>Nocardiopsis</taxon>
    </lineage>
</organism>
<dbReference type="EMBL" id="JACCFS010000001">
    <property type="protein sequence ID" value="NYJ32417.1"/>
    <property type="molecule type" value="Genomic_DNA"/>
</dbReference>
<keyword evidence="3" id="KW-0815">Transposition</keyword>
<evidence type="ECO:0000256" key="2">
    <source>
        <dbReference type="ARBA" id="ARBA00011044"/>
    </source>
</evidence>
<feature type="compositionally biased region" description="Basic and acidic residues" evidence="6">
    <location>
        <begin position="208"/>
        <end position="229"/>
    </location>
</feature>
<feature type="domain" description="Probable transposase IS891/IS1136/IS1341" evidence="7">
    <location>
        <begin position="8"/>
        <end position="91"/>
    </location>
</feature>
<evidence type="ECO:0000256" key="3">
    <source>
        <dbReference type="ARBA" id="ARBA00022578"/>
    </source>
</evidence>
<reference evidence="9 10" key="1">
    <citation type="submission" date="2020-07" db="EMBL/GenBank/DDBJ databases">
        <title>Sequencing the genomes of 1000 actinobacteria strains.</title>
        <authorList>
            <person name="Klenk H.-P."/>
        </authorList>
    </citation>
    <scope>NUCLEOTIDE SEQUENCE [LARGE SCALE GENOMIC DNA]</scope>
    <source>
        <strain evidence="9 10">DSM 44442</strain>
    </source>
</reference>
<dbReference type="InterPro" id="IPR001959">
    <property type="entry name" value="Transposase"/>
</dbReference>
<name>A0A7Z0J866_9ACTN</name>
<dbReference type="GO" id="GO:0003677">
    <property type="term" value="F:DNA binding"/>
    <property type="evidence" value="ECO:0007669"/>
    <property type="project" value="UniProtKB-KW"/>
</dbReference>
<dbReference type="GO" id="GO:0006310">
    <property type="term" value="P:DNA recombination"/>
    <property type="evidence" value="ECO:0007669"/>
    <property type="project" value="UniProtKB-KW"/>
</dbReference>
<dbReference type="GO" id="GO:0032196">
    <property type="term" value="P:transposition"/>
    <property type="evidence" value="ECO:0007669"/>
    <property type="project" value="UniProtKB-KW"/>
</dbReference>
<evidence type="ECO:0000256" key="5">
    <source>
        <dbReference type="ARBA" id="ARBA00023172"/>
    </source>
</evidence>
<keyword evidence="10" id="KW-1185">Reference proteome</keyword>
<proteinExistence type="inferred from homology"/>
<dbReference type="PANTHER" id="PTHR30405:SF11">
    <property type="entry name" value="RNA-GUIDED DNA ENDONUCLEASE RV2885C-RELATED"/>
    <property type="match status" value="1"/>
</dbReference>
<dbReference type="Proteomes" id="UP000572051">
    <property type="component" value="Unassembled WGS sequence"/>
</dbReference>
<keyword evidence="4" id="KW-0238">DNA-binding</keyword>
<accession>A0A7Z0J866</accession>
<protein>
    <submittedName>
        <fullName evidence="9">IS605 OrfB family transposase</fullName>
    </submittedName>
</protein>
<dbReference type="NCBIfam" id="NF040570">
    <property type="entry name" value="guided_TnpB"/>
    <property type="match status" value="1"/>
</dbReference>
<sequence length="236" mass="26695">MPDAAECETDGFVGVDLGIVNIATTSDGHIMAGRKLNRYRERQRRLRAKLHKKGTKSAKRLLKRQRRKESRRSRDANHVISKRIVAEAERTSRGIALEDLTGIRRRVRQRKPQRAALHSWSFRRLGDFIAYKAKRAGVPVVFVNPAYSSRECAECAYTHRHNRISQAAFTCRSCGVVAHADRNASRVLARRGQDTWDAGRQSSVPDGVARHRPDAEATRASRPGPDRKLGRSRPRS</sequence>
<evidence type="ECO:0000259" key="7">
    <source>
        <dbReference type="Pfam" id="PF01385"/>
    </source>
</evidence>
<dbReference type="AlphaFoldDB" id="A0A7Z0J866"/>
<dbReference type="InterPro" id="IPR051399">
    <property type="entry name" value="RNA-guided_DNA_endo/Transpos"/>
</dbReference>
<gene>
    <name evidence="9" type="ORF">HNR10_000298</name>
</gene>
<comment type="similarity">
    <text evidence="2">In the N-terminal section; belongs to the transposase 2 family.</text>
</comment>
<keyword evidence="5" id="KW-0233">DNA recombination</keyword>
<evidence type="ECO:0000256" key="6">
    <source>
        <dbReference type="SAM" id="MobiDB-lite"/>
    </source>
</evidence>
<feature type="region of interest" description="Disordered" evidence="6">
    <location>
        <begin position="191"/>
        <end position="236"/>
    </location>
</feature>
<evidence type="ECO:0000259" key="8">
    <source>
        <dbReference type="Pfam" id="PF07282"/>
    </source>
</evidence>
<evidence type="ECO:0000313" key="10">
    <source>
        <dbReference type="Proteomes" id="UP000572051"/>
    </source>
</evidence>
<comment type="similarity">
    <text evidence="1">In the C-terminal section; belongs to the transposase 35 family.</text>
</comment>
<dbReference type="NCBIfam" id="TIGR01766">
    <property type="entry name" value="IS200/IS605 family accessory protein TnpB-like domain"/>
    <property type="match status" value="1"/>
</dbReference>
<dbReference type="Pfam" id="PF07282">
    <property type="entry name" value="Cas12f1-like_TNB"/>
    <property type="match status" value="1"/>
</dbReference>
<feature type="compositionally biased region" description="Basic residues" evidence="6">
    <location>
        <begin position="50"/>
        <end position="71"/>
    </location>
</feature>
<dbReference type="InterPro" id="IPR010095">
    <property type="entry name" value="Cas12f1-like_TNB"/>
</dbReference>
<feature type="domain" description="Cas12f1-like TNB" evidence="8">
    <location>
        <begin position="122"/>
        <end position="187"/>
    </location>
</feature>
<feature type="region of interest" description="Disordered" evidence="6">
    <location>
        <begin position="50"/>
        <end position="77"/>
    </location>
</feature>